<feature type="region of interest" description="Disordered" evidence="2">
    <location>
        <begin position="146"/>
        <end position="166"/>
    </location>
</feature>
<dbReference type="SUPFAM" id="SSF49329">
    <property type="entry name" value="Cu,Zn superoxide dismutase-like"/>
    <property type="match status" value="1"/>
</dbReference>
<feature type="chain" id="PRO_5046272884" evidence="3">
    <location>
        <begin position="21"/>
        <end position="166"/>
    </location>
</feature>
<organism evidence="4 5">
    <name type="scientific">Cyclobacterium jeungdonense</name>
    <dbReference type="NCBI Taxonomy" id="708087"/>
    <lineage>
        <taxon>Bacteria</taxon>
        <taxon>Pseudomonadati</taxon>
        <taxon>Bacteroidota</taxon>
        <taxon>Cytophagia</taxon>
        <taxon>Cytophagales</taxon>
        <taxon>Cyclobacteriaceae</taxon>
        <taxon>Cyclobacterium</taxon>
    </lineage>
</organism>
<reference evidence="5" key="1">
    <citation type="journal article" date="2019" name="Int. J. Syst. Evol. Microbiol.">
        <title>The Global Catalogue of Microorganisms (GCM) 10K type strain sequencing project: providing services to taxonomists for standard genome sequencing and annotation.</title>
        <authorList>
            <consortium name="The Broad Institute Genomics Platform"/>
            <consortium name="The Broad Institute Genome Sequencing Center for Infectious Disease"/>
            <person name="Wu L."/>
            <person name="Ma J."/>
        </authorList>
    </citation>
    <scope>NUCLEOTIDE SEQUENCE [LARGE SCALE GENOMIC DNA]</scope>
    <source>
        <strain evidence="5">CECT 7706</strain>
    </source>
</reference>
<protein>
    <submittedName>
        <fullName evidence="4">CHRD domain-containing protein</fullName>
    </submittedName>
</protein>
<dbReference type="Gene3D" id="2.60.40.200">
    <property type="entry name" value="Superoxide dismutase, copper/zinc binding domain"/>
    <property type="match status" value="1"/>
</dbReference>
<evidence type="ECO:0000313" key="4">
    <source>
        <dbReference type="EMBL" id="MDN3688903.1"/>
    </source>
</evidence>
<comment type="similarity">
    <text evidence="1">Belongs to the Cu-Zn superoxide dismutase family.</text>
</comment>
<comment type="caution">
    <text evidence="4">The sequence shown here is derived from an EMBL/GenBank/DDBJ whole genome shotgun (WGS) entry which is preliminary data.</text>
</comment>
<sequence length="166" mass="17476">MKSVQSNVMLLLVFALFTMACEKEDESPRVIQKAYTLNSVSDPSIQGTVTFTKESETSTLIRIELEGTTAGDAHPAHVHRNSASDGGGIAIGLNDVAGATGVSETVVTQMGDGTPIDYEGLLNFDGHVNVHLSATSMSTLIARGDIGSNSQANNDSNPNDTTNDDY</sequence>
<keyword evidence="3" id="KW-0732">Signal</keyword>
<evidence type="ECO:0000256" key="1">
    <source>
        <dbReference type="ARBA" id="ARBA00010457"/>
    </source>
</evidence>
<accession>A0ABT8CBD2</accession>
<feature type="compositionally biased region" description="Low complexity" evidence="2">
    <location>
        <begin position="153"/>
        <end position="166"/>
    </location>
</feature>
<evidence type="ECO:0000256" key="3">
    <source>
        <dbReference type="SAM" id="SignalP"/>
    </source>
</evidence>
<name>A0ABT8CBD2_9BACT</name>
<dbReference type="RefSeq" id="WP_163387392.1">
    <property type="nucleotide sequence ID" value="NZ_JAUFQS010000014.1"/>
</dbReference>
<evidence type="ECO:0000256" key="2">
    <source>
        <dbReference type="SAM" id="MobiDB-lite"/>
    </source>
</evidence>
<evidence type="ECO:0000313" key="5">
    <source>
        <dbReference type="Proteomes" id="UP001236663"/>
    </source>
</evidence>
<feature type="signal peptide" evidence="3">
    <location>
        <begin position="1"/>
        <end position="20"/>
    </location>
</feature>
<proteinExistence type="inferred from homology"/>
<dbReference type="Proteomes" id="UP001236663">
    <property type="component" value="Unassembled WGS sequence"/>
</dbReference>
<dbReference type="PROSITE" id="PS51257">
    <property type="entry name" value="PROKAR_LIPOPROTEIN"/>
    <property type="match status" value="1"/>
</dbReference>
<dbReference type="InterPro" id="IPR036423">
    <property type="entry name" value="SOD-like_Cu/Zn_dom_sf"/>
</dbReference>
<keyword evidence="5" id="KW-1185">Reference proteome</keyword>
<gene>
    <name evidence="4" type="ORF">QWZ15_13770</name>
</gene>
<dbReference type="EMBL" id="JAUFQS010000014">
    <property type="protein sequence ID" value="MDN3688903.1"/>
    <property type="molecule type" value="Genomic_DNA"/>
</dbReference>